<accession>H9ABQ7</accession>
<organism evidence="4 5">
    <name type="scientific">Halogeometricum pleomorphic virus 1</name>
    <dbReference type="NCBI Taxonomy" id="1156722"/>
    <lineage>
        <taxon>Viruses</taxon>
        <taxon>Monodnaviria</taxon>
        <taxon>Trapavirae</taxon>
        <taxon>Saleviricota</taxon>
        <taxon>Huolimaviricetes</taxon>
        <taxon>Haloruvirales</taxon>
        <taxon>Pleolipoviridae</taxon>
        <taxon>Betapleolipovirus</taxon>
        <taxon>Betapleolipovirus halogeometrici</taxon>
        <taxon>Betapleolipovirus HGPV1</taxon>
    </lineage>
</organism>
<evidence type="ECO:0000256" key="1">
    <source>
        <dbReference type="SAM" id="MobiDB-lite"/>
    </source>
</evidence>
<dbReference type="Proteomes" id="UP000007570">
    <property type="component" value="Segment"/>
</dbReference>
<evidence type="ECO:0000256" key="2">
    <source>
        <dbReference type="SAM" id="Phobius"/>
    </source>
</evidence>
<keyword evidence="2" id="KW-0472">Membrane</keyword>
<keyword evidence="5" id="KW-1185">Reference proteome</keyword>
<gene>
    <name evidence="4" type="primary">ORF6</name>
</gene>
<sequence length="258" mass="28318">MKDWLKLGAIGGAFVWWGGVEIPSWVSVAVVGVAFAVGAGYVASSKIEELEPDPRSVRVVQVNGNGEPLKGWALSPDKFAETEVKWGPLYPHDTDSEYEVYEAYAFSEDKNVAVGTWRRSLPGSEVVGQFDVDDVMGVIADYRARIEPDARRLTAMKTSLPAIVRELEFHRAEMQSSALDPSSPMKMDTPTVEDVIVDHMPEELRPGHLQQGDLASLLEVEDEPNDWGDGLDLVIEDEGGDALEPVDQPLMNDGGQHE</sequence>
<dbReference type="EMBL" id="JN882267">
    <property type="protein sequence ID" value="AFD04027.1"/>
    <property type="molecule type" value="Genomic_DNA"/>
</dbReference>
<evidence type="ECO:0000259" key="3">
    <source>
        <dbReference type="Pfam" id="PF26447"/>
    </source>
</evidence>
<keyword evidence="2" id="KW-1133">Transmembrane helix</keyword>
<keyword evidence="2" id="KW-0812">Transmembrane</keyword>
<dbReference type="GeneID" id="11948293"/>
<feature type="region of interest" description="Disordered" evidence="1">
    <location>
        <begin position="236"/>
        <end position="258"/>
    </location>
</feature>
<dbReference type="RefSeq" id="YP_005454300.1">
    <property type="nucleotide sequence ID" value="NC_017090.1"/>
</dbReference>
<proteinExistence type="predicted"/>
<feature type="transmembrane region" description="Helical" evidence="2">
    <location>
        <begin position="22"/>
        <end position="43"/>
    </location>
</feature>
<dbReference type="InterPro" id="IPR058438">
    <property type="entry name" value="DUF8125"/>
</dbReference>
<evidence type="ECO:0000313" key="4">
    <source>
        <dbReference type="EMBL" id="AFD04027.1"/>
    </source>
</evidence>
<protein>
    <submittedName>
        <fullName evidence="4">ORF6</fullName>
    </submittedName>
</protein>
<feature type="domain" description="DUF8125" evidence="3">
    <location>
        <begin position="131"/>
        <end position="208"/>
    </location>
</feature>
<evidence type="ECO:0000313" key="5">
    <source>
        <dbReference type="Proteomes" id="UP000007570"/>
    </source>
</evidence>
<dbReference type="Pfam" id="PF26446">
    <property type="entry name" value="DUF8125"/>
    <property type="match status" value="1"/>
</dbReference>
<dbReference type="KEGG" id="vg:11948293"/>
<name>H9ABQ7_9VIRU</name>
<dbReference type="InterPro" id="IPR058439">
    <property type="entry name" value="DUF8126"/>
</dbReference>
<reference evidence="4 5" key="1">
    <citation type="journal article" date="2012" name="Nucleic Acids Res.">
        <title>Related haloarchaeal pleomorphic viruses contain different genome types.</title>
        <authorList>
            <person name="Sencilo A."/>
            <person name="Paulin L."/>
            <person name="Kellner S."/>
            <person name="Helm M."/>
            <person name="Roine E."/>
        </authorList>
    </citation>
    <scope>NUCLEOTIDE SEQUENCE [LARGE SCALE GENOMIC DNA]</scope>
</reference>
<dbReference type="Pfam" id="PF26447">
    <property type="entry name" value="DUF8126"/>
    <property type="match status" value="1"/>
</dbReference>